<dbReference type="PANTHER" id="PTHR46068">
    <property type="entry name" value="PROTEIN CBG27172"/>
    <property type="match status" value="1"/>
</dbReference>
<feature type="compositionally biased region" description="Basic and acidic residues" evidence="2">
    <location>
        <begin position="38"/>
        <end position="54"/>
    </location>
</feature>
<dbReference type="GO" id="GO:0005634">
    <property type="term" value="C:nucleus"/>
    <property type="evidence" value="ECO:0007669"/>
    <property type="project" value="UniProtKB-SubCell"/>
</dbReference>
<dbReference type="Pfam" id="PF13384">
    <property type="entry name" value="HTH_23"/>
    <property type="match status" value="1"/>
</dbReference>
<reference evidence="4" key="1">
    <citation type="submission" date="2024-02" db="UniProtKB">
        <authorList>
            <consortium name="WormBaseParasite"/>
        </authorList>
    </citation>
    <scope>IDENTIFICATION</scope>
</reference>
<protein>
    <submittedName>
        <fullName evidence="4">Uncharacterized protein</fullName>
    </submittedName>
</protein>
<evidence type="ECO:0000256" key="1">
    <source>
        <dbReference type="ARBA" id="ARBA00004123"/>
    </source>
</evidence>
<feature type="region of interest" description="Disordered" evidence="2">
    <location>
        <begin position="36"/>
        <end position="62"/>
    </location>
</feature>
<proteinExistence type="predicted"/>
<evidence type="ECO:0000256" key="2">
    <source>
        <dbReference type="SAM" id="MobiDB-lite"/>
    </source>
</evidence>
<dbReference type="InterPro" id="IPR009057">
    <property type="entry name" value="Homeodomain-like_sf"/>
</dbReference>
<evidence type="ECO:0000313" key="4">
    <source>
        <dbReference type="WBParaSite" id="MBELARI_LOCUS17956"/>
    </source>
</evidence>
<sequence length="158" mass="18352">MTNKGSAILELHRQGQCVSAIARLLRVSHQLVSKGIKRYKEPGNDGDRPGDRKKTVNPSRSRKVIQKRVARNHPDFISAQEWPPYSRDLNPLDYSVWSILEARAWAKPHKCLEALKRSLTREWDRITPAELRLRPIAENFIQRLRLRIEAKGGHFEEK</sequence>
<dbReference type="Proteomes" id="UP000887575">
    <property type="component" value="Unassembled WGS sequence"/>
</dbReference>
<evidence type="ECO:0000313" key="3">
    <source>
        <dbReference type="Proteomes" id="UP000887575"/>
    </source>
</evidence>
<dbReference type="PANTHER" id="PTHR46068:SF1">
    <property type="entry name" value="TRANSPOSASE IS30-LIKE HTH DOMAIN-CONTAINING PROTEIN"/>
    <property type="match status" value="1"/>
</dbReference>
<name>A0AAF3EUV7_9BILA</name>
<dbReference type="Gene3D" id="1.10.10.10">
    <property type="entry name" value="Winged helix-like DNA-binding domain superfamily/Winged helix DNA-binding domain"/>
    <property type="match status" value="1"/>
</dbReference>
<dbReference type="SUPFAM" id="SSF46689">
    <property type="entry name" value="Homeodomain-like"/>
    <property type="match status" value="1"/>
</dbReference>
<dbReference type="InterPro" id="IPR036397">
    <property type="entry name" value="RNaseH_sf"/>
</dbReference>
<dbReference type="GO" id="GO:0003676">
    <property type="term" value="F:nucleic acid binding"/>
    <property type="evidence" value="ECO:0007669"/>
    <property type="project" value="InterPro"/>
</dbReference>
<comment type="subcellular location">
    <subcellularLocation>
        <location evidence="1">Nucleus</location>
    </subcellularLocation>
</comment>
<dbReference type="WBParaSite" id="MBELARI_LOCUS17956">
    <property type="protein sequence ID" value="MBELARI_LOCUS17956"/>
    <property type="gene ID" value="MBELARI_LOCUS17956"/>
</dbReference>
<dbReference type="AlphaFoldDB" id="A0AAF3EUV7"/>
<organism evidence="3 4">
    <name type="scientific">Mesorhabditis belari</name>
    <dbReference type="NCBI Taxonomy" id="2138241"/>
    <lineage>
        <taxon>Eukaryota</taxon>
        <taxon>Metazoa</taxon>
        <taxon>Ecdysozoa</taxon>
        <taxon>Nematoda</taxon>
        <taxon>Chromadorea</taxon>
        <taxon>Rhabditida</taxon>
        <taxon>Rhabditina</taxon>
        <taxon>Rhabditomorpha</taxon>
        <taxon>Rhabditoidea</taxon>
        <taxon>Rhabditidae</taxon>
        <taxon>Mesorhabditinae</taxon>
        <taxon>Mesorhabditis</taxon>
    </lineage>
</organism>
<dbReference type="Gene3D" id="3.30.420.10">
    <property type="entry name" value="Ribonuclease H-like superfamily/Ribonuclease H"/>
    <property type="match status" value="1"/>
</dbReference>
<keyword evidence="3" id="KW-1185">Reference proteome</keyword>
<dbReference type="InterPro" id="IPR036388">
    <property type="entry name" value="WH-like_DNA-bd_sf"/>
</dbReference>
<accession>A0AAF3EUV7</accession>